<dbReference type="PANTHER" id="PTHR47053:SF1">
    <property type="entry name" value="MUREIN DD-ENDOPEPTIDASE MEPH-RELATED"/>
    <property type="match status" value="1"/>
</dbReference>
<feature type="region of interest" description="Disordered" evidence="5">
    <location>
        <begin position="59"/>
        <end position="136"/>
    </location>
</feature>
<feature type="compositionally biased region" description="Basic and acidic residues" evidence="5">
    <location>
        <begin position="84"/>
        <end position="113"/>
    </location>
</feature>
<dbReference type="Gene3D" id="3.90.1720.10">
    <property type="entry name" value="endopeptidase domain like (from Nostoc punctiforme)"/>
    <property type="match status" value="1"/>
</dbReference>
<dbReference type="GO" id="GO:0008234">
    <property type="term" value="F:cysteine-type peptidase activity"/>
    <property type="evidence" value="ECO:0007669"/>
    <property type="project" value="UniProtKB-KW"/>
</dbReference>
<gene>
    <name evidence="8" type="ORF">F7D09_0915</name>
</gene>
<dbReference type="AlphaFoldDB" id="A0A6I1GLS0"/>
<protein>
    <submittedName>
        <fullName evidence="8">Cell wall-associated protein (NlpC/P60 family domain)</fullName>
    </submittedName>
</protein>
<dbReference type="Proteomes" id="UP000441772">
    <property type="component" value="Unassembled WGS sequence"/>
</dbReference>
<dbReference type="RefSeq" id="WP_193312332.1">
    <property type="nucleotide sequence ID" value="NZ_WBVT01000010.1"/>
</dbReference>
<feature type="chain" id="PRO_5039701785" evidence="6">
    <location>
        <begin position="28"/>
        <end position="257"/>
    </location>
</feature>
<dbReference type="EMBL" id="WBVT01000010">
    <property type="protein sequence ID" value="KAB7790546.1"/>
    <property type="molecule type" value="Genomic_DNA"/>
</dbReference>
<proteinExistence type="inferred from homology"/>
<feature type="compositionally biased region" description="Low complexity" evidence="5">
    <location>
        <begin position="114"/>
        <end position="134"/>
    </location>
</feature>
<sequence length="257" mass="26672">MIRSKSFVSVLVAGVVAAGLSVVGVPAASAGSAASSGVTITSSRSFPKVNTARRDVLKESVSTDGDGASWGGVDSLDVPQTKSQAERDAEAAAKKAEEERKAAEEAARQEAARLAEAQAASRSSSRTSLTTTQSQGVDLPAAASGSAVVSYAAEFQGVPYVIGGTTPAGFDCSGFTQFVYAKFGISLPRVDNDQRTWAQSHGTRVSNPQPGDLMWLPGHVGIYVGNGLMIHAPRPGKSVSIVPVYSSSFEYYHILSD</sequence>
<comment type="similarity">
    <text evidence="1">Belongs to the peptidase C40 family.</text>
</comment>
<evidence type="ECO:0000256" key="2">
    <source>
        <dbReference type="ARBA" id="ARBA00022670"/>
    </source>
</evidence>
<dbReference type="PANTHER" id="PTHR47053">
    <property type="entry name" value="MUREIN DD-ENDOPEPTIDASE MEPH-RELATED"/>
    <property type="match status" value="1"/>
</dbReference>
<keyword evidence="4" id="KW-0788">Thiol protease</keyword>
<evidence type="ECO:0000256" key="3">
    <source>
        <dbReference type="ARBA" id="ARBA00022801"/>
    </source>
</evidence>
<organism evidence="8 9">
    <name type="scientific">Bifidobacterium leontopitheci</name>
    <dbReference type="NCBI Taxonomy" id="2650774"/>
    <lineage>
        <taxon>Bacteria</taxon>
        <taxon>Bacillati</taxon>
        <taxon>Actinomycetota</taxon>
        <taxon>Actinomycetes</taxon>
        <taxon>Bifidobacteriales</taxon>
        <taxon>Bifidobacteriaceae</taxon>
        <taxon>Bifidobacterium</taxon>
    </lineage>
</organism>
<accession>A0A6I1GLS0</accession>
<evidence type="ECO:0000256" key="5">
    <source>
        <dbReference type="SAM" id="MobiDB-lite"/>
    </source>
</evidence>
<evidence type="ECO:0000259" key="7">
    <source>
        <dbReference type="PROSITE" id="PS51935"/>
    </source>
</evidence>
<feature type="signal peptide" evidence="6">
    <location>
        <begin position="1"/>
        <end position="27"/>
    </location>
</feature>
<evidence type="ECO:0000256" key="6">
    <source>
        <dbReference type="SAM" id="SignalP"/>
    </source>
</evidence>
<dbReference type="InterPro" id="IPR051202">
    <property type="entry name" value="Peptidase_C40"/>
</dbReference>
<dbReference type="InterPro" id="IPR038765">
    <property type="entry name" value="Papain-like_cys_pep_sf"/>
</dbReference>
<dbReference type="Pfam" id="PF00877">
    <property type="entry name" value="NLPC_P60"/>
    <property type="match status" value="1"/>
</dbReference>
<evidence type="ECO:0000256" key="4">
    <source>
        <dbReference type="ARBA" id="ARBA00022807"/>
    </source>
</evidence>
<dbReference type="GO" id="GO:0006508">
    <property type="term" value="P:proteolysis"/>
    <property type="evidence" value="ECO:0007669"/>
    <property type="project" value="UniProtKB-KW"/>
</dbReference>
<name>A0A6I1GLS0_9BIFI</name>
<evidence type="ECO:0000313" key="8">
    <source>
        <dbReference type="EMBL" id="KAB7790546.1"/>
    </source>
</evidence>
<evidence type="ECO:0000313" key="9">
    <source>
        <dbReference type="Proteomes" id="UP000441772"/>
    </source>
</evidence>
<keyword evidence="6" id="KW-0732">Signal</keyword>
<evidence type="ECO:0000256" key="1">
    <source>
        <dbReference type="ARBA" id="ARBA00007074"/>
    </source>
</evidence>
<dbReference type="PROSITE" id="PS51935">
    <property type="entry name" value="NLPC_P60"/>
    <property type="match status" value="1"/>
</dbReference>
<dbReference type="SUPFAM" id="SSF54001">
    <property type="entry name" value="Cysteine proteinases"/>
    <property type="match status" value="1"/>
</dbReference>
<keyword evidence="3" id="KW-0378">Hydrolase</keyword>
<feature type="domain" description="NlpC/P60" evidence="7">
    <location>
        <begin position="142"/>
        <end position="257"/>
    </location>
</feature>
<keyword evidence="9" id="KW-1185">Reference proteome</keyword>
<dbReference type="InterPro" id="IPR000064">
    <property type="entry name" value="NLP_P60_dom"/>
</dbReference>
<comment type="caution">
    <text evidence="8">The sequence shown here is derived from an EMBL/GenBank/DDBJ whole genome shotgun (WGS) entry which is preliminary data.</text>
</comment>
<reference evidence="8 9" key="1">
    <citation type="submission" date="2019-09" db="EMBL/GenBank/DDBJ databases">
        <title>Characterization of the phylogenetic diversity of two novel species belonging to the genus Bifidobacterium: Bifidobacterium cebidarum sp. nov. and Bifidobacterium leontopitheci sp. nov.</title>
        <authorList>
            <person name="Lugli G.A."/>
            <person name="Duranti S."/>
            <person name="Milani C."/>
            <person name="Turroni F."/>
            <person name="Ventura M."/>
        </authorList>
    </citation>
    <scope>NUCLEOTIDE SEQUENCE [LARGE SCALE GENOMIC DNA]</scope>
    <source>
        <strain evidence="8 9">LMG 31471</strain>
    </source>
</reference>
<keyword evidence="2" id="KW-0645">Protease</keyword>